<dbReference type="STRING" id="857342.A0A2T3B1F6"/>
<dbReference type="PANTHER" id="PTHR46206">
    <property type="entry name" value="CYTOCHROME P450"/>
    <property type="match status" value="1"/>
</dbReference>
<comment type="cofactor">
    <cofactor evidence="1">
        <name>heme</name>
        <dbReference type="ChEBI" id="CHEBI:30413"/>
    </cofactor>
</comment>
<keyword evidence="7" id="KW-0812">Transmembrane</keyword>
<evidence type="ECO:0000313" key="8">
    <source>
        <dbReference type="EMBL" id="PSS18369.1"/>
    </source>
</evidence>
<dbReference type="GeneID" id="36574727"/>
<feature type="transmembrane region" description="Helical" evidence="7">
    <location>
        <begin position="159"/>
        <end position="190"/>
    </location>
</feature>
<evidence type="ECO:0000256" key="7">
    <source>
        <dbReference type="SAM" id="Phobius"/>
    </source>
</evidence>
<keyword evidence="5" id="KW-0408">Iron</keyword>
<dbReference type="Proteomes" id="UP000241818">
    <property type="component" value="Unassembled WGS sequence"/>
</dbReference>
<dbReference type="RefSeq" id="XP_024720721.1">
    <property type="nucleotide sequence ID" value="XM_024866646.1"/>
</dbReference>
<protein>
    <submittedName>
        <fullName evidence="8">Uncharacterized protein</fullName>
    </submittedName>
</protein>
<evidence type="ECO:0000256" key="4">
    <source>
        <dbReference type="ARBA" id="ARBA00023002"/>
    </source>
</evidence>
<proteinExistence type="inferred from homology"/>
<dbReference type="Pfam" id="PF00067">
    <property type="entry name" value="p450"/>
    <property type="match status" value="1"/>
</dbReference>
<keyword evidence="4" id="KW-0560">Oxidoreductase</keyword>
<evidence type="ECO:0000256" key="3">
    <source>
        <dbReference type="ARBA" id="ARBA00022723"/>
    </source>
</evidence>
<evidence type="ECO:0000256" key="6">
    <source>
        <dbReference type="SAM" id="MobiDB-lite"/>
    </source>
</evidence>
<accession>A0A2T3B1F6</accession>
<dbReference type="GO" id="GO:0005506">
    <property type="term" value="F:iron ion binding"/>
    <property type="evidence" value="ECO:0007669"/>
    <property type="project" value="InterPro"/>
</dbReference>
<dbReference type="AlphaFoldDB" id="A0A2T3B1F6"/>
<dbReference type="SUPFAM" id="SSF48264">
    <property type="entry name" value="Cytochrome P450"/>
    <property type="match status" value="1"/>
</dbReference>
<organism evidence="8 9">
    <name type="scientific">Amorphotheca resinae ATCC 22711</name>
    <dbReference type="NCBI Taxonomy" id="857342"/>
    <lineage>
        <taxon>Eukaryota</taxon>
        <taxon>Fungi</taxon>
        <taxon>Dikarya</taxon>
        <taxon>Ascomycota</taxon>
        <taxon>Pezizomycotina</taxon>
        <taxon>Leotiomycetes</taxon>
        <taxon>Helotiales</taxon>
        <taxon>Amorphothecaceae</taxon>
        <taxon>Amorphotheca</taxon>
    </lineage>
</organism>
<dbReference type="OrthoDB" id="1844152at2759"/>
<feature type="transmembrane region" description="Helical" evidence="7">
    <location>
        <begin position="63"/>
        <end position="82"/>
    </location>
</feature>
<sequence length="306" mass="33934">MNAIIEQVVPVFQGYFDQMSSELLNPSDDKTQVEFTDIFARIQLAVAHAMVVMIMGPAHASSVTIGHFAAVAVAMASMTGMHENTYEWVWAPSLWVLLNGLRAVFLTIIPRFFIRIVPTLWRTRHQHLASGLAASHGDFVPLFDTLLVKNYHGKTGFRALAGFGWCVTICVGVIFASVHQTVVAGFWVLIKLAQKQGEYLPAIRAEWESVAPAHEMMSVKKLSQLTLLDSFIREVLRTKGDSWGPVRRQLGLYVSDRTCFLRTPCALCSYHEPTSTRTTMAQLAPSLTASSGRRRGDQPSRAVPTS</sequence>
<evidence type="ECO:0000256" key="5">
    <source>
        <dbReference type="ARBA" id="ARBA00023004"/>
    </source>
</evidence>
<feature type="transmembrane region" description="Helical" evidence="7">
    <location>
        <begin position="94"/>
        <end position="114"/>
    </location>
</feature>
<evidence type="ECO:0000256" key="2">
    <source>
        <dbReference type="ARBA" id="ARBA00010617"/>
    </source>
</evidence>
<keyword evidence="7" id="KW-1133">Transmembrane helix</keyword>
<keyword evidence="9" id="KW-1185">Reference proteome</keyword>
<comment type="similarity">
    <text evidence="2">Belongs to the cytochrome P450 family.</text>
</comment>
<dbReference type="InParanoid" id="A0A2T3B1F6"/>
<dbReference type="GO" id="GO:0016705">
    <property type="term" value="F:oxidoreductase activity, acting on paired donors, with incorporation or reduction of molecular oxygen"/>
    <property type="evidence" value="ECO:0007669"/>
    <property type="project" value="InterPro"/>
</dbReference>
<keyword evidence="7" id="KW-0472">Membrane</keyword>
<keyword evidence="3" id="KW-0479">Metal-binding</keyword>
<gene>
    <name evidence="8" type="ORF">M430DRAFT_34945</name>
</gene>
<reference evidence="8 9" key="1">
    <citation type="journal article" date="2018" name="New Phytol.">
        <title>Comparative genomics and transcriptomics depict ericoid mycorrhizal fungi as versatile saprotrophs and plant mutualists.</title>
        <authorList>
            <person name="Martino E."/>
            <person name="Morin E."/>
            <person name="Grelet G.A."/>
            <person name="Kuo A."/>
            <person name="Kohler A."/>
            <person name="Daghino S."/>
            <person name="Barry K.W."/>
            <person name="Cichocki N."/>
            <person name="Clum A."/>
            <person name="Dockter R.B."/>
            <person name="Hainaut M."/>
            <person name="Kuo R.C."/>
            <person name="LaButti K."/>
            <person name="Lindahl B.D."/>
            <person name="Lindquist E.A."/>
            <person name="Lipzen A."/>
            <person name="Khouja H.R."/>
            <person name="Magnuson J."/>
            <person name="Murat C."/>
            <person name="Ohm R.A."/>
            <person name="Singer S.W."/>
            <person name="Spatafora J.W."/>
            <person name="Wang M."/>
            <person name="Veneault-Fourrey C."/>
            <person name="Henrissat B."/>
            <person name="Grigoriev I.V."/>
            <person name="Martin F.M."/>
            <person name="Perotto S."/>
        </authorList>
    </citation>
    <scope>NUCLEOTIDE SEQUENCE [LARGE SCALE GENOMIC DNA]</scope>
    <source>
        <strain evidence="8 9">ATCC 22711</strain>
    </source>
</reference>
<dbReference type="Gene3D" id="1.10.630.10">
    <property type="entry name" value="Cytochrome P450"/>
    <property type="match status" value="1"/>
</dbReference>
<evidence type="ECO:0000256" key="1">
    <source>
        <dbReference type="ARBA" id="ARBA00001971"/>
    </source>
</evidence>
<feature type="region of interest" description="Disordered" evidence="6">
    <location>
        <begin position="286"/>
        <end position="306"/>
    </location>
</feature>
<evidence type="ECO:0000313" key="9">
    <source>
        <dbReference type="Proteomes" id="UP000241818"/>
    </source>
</evidence>
<name>A0A2T3B1F6_AMORE</name>
<dbReference type="GO" id="GO:0020037">
    <property type="term" value="F:heme binding"/>
    <property type="evidence" value="ECO:0007669"/>
    <property type="project" value="InterPro"/>
</dbReference>
<dbReference type="GO" id="GO:0004497">
    <property type="term" value="F:monooxygenase activity"/>
    <property type="evidence" value="ECO:0007669"/>
    <property type="project" value="InterPro"/>
</dbReference>
<dbReference type="EMBL" id="KZ679011">
    <property type="protein sequence ID" value="PSS18369.1"/>
    <property type="molecule type" value="Genomic_DNA"/>
</dbReference>
<dbReference type="InterPro" id="IPR036396">
    <property type="entry name" value="Cyt_P450_sf"/>
</dbReference>
<dbReference type="InterPro" id="IPR001128">
    <property type="entry name" value="Cyt_P450"/>
</dbReference>